<dbReference type="Proteomes" id="UP000062043">
    <property type="component" value="Chromosome"/>
</dbReference>
<evidence type="ECO:0000313" key="2">
    <source>
        <dbReference type="EMBL" id="AJC72724.1"/>
    </source>
</evidence>
<protein>
    <submittedName>
        <fullName evidence="2">Uncharacterized protein</fullName>
    </submittedName>
</protein>
<dbReference type="EMBL" id="CP007140">
    <property type="protein sequence ID" value="AJC72724.1"/>
    <property type="molecule type" value="Genomic_DNA"/>
</dbReference>
<dbReference type="AlphaFoldDB" id="A0A0X1KN66"/>
<sequence length="260" mass="28238">MRWLGKRLTSDPGTILLVVLSPALAYYGMWRKASSYWPAGLNSHEKLVPCGNTTLPRDVLSHANEFFSKLSSLQGAAFSETLHWGLFAVFFLSGAFVAYSFGRALSTGDVINVIPLLGSKGRTFIEYFKVSLLYALFLSGTLAFSSGLIFETYSFSVEPKLVISVFLAFFGSALWGISLALLTLSLLREHASALLSLIGVVLLASSGGNTGAVLMPYDQVFLWVFSGFRTSPSKYAVLGVVLSVLSLVAAYLIFERRDIG</sequence>
<keyword evidence="3" id="KW-1185">Reference proteome</keyword>
<evidence type="ECO:0000256" key="1">
    <source>
        <dbReference type="SAM" id="Phobius"/>
    </source>
</evidence>
<organism evidence="2 3">
    <name type="scientific">Thermococcus guaymasensis DSM 11113</name>
    <dbReference type="NCBI Taxonomy" id="1432656"/>
    <lineage>
        <taxon>Archaea</taxon>
        <taxon>Methanobacteriati</taxon>
        <taxon>Methanobacteriota</taxon>
        <taxon>Thermococci</taxon>
        <taxon>Thermococcales</taxon>
        <taxon>Thermococcaceae</taxon>
        <taxon>Thermococcus</taxon>
    </lineage>
</organism>
<feature type="transmembrane region" description="Helical" evidence="1">
    <location>
        <begin position="12"/>
        <end position="30"/>
    </location>
</feature>
<keyword evidence="1" id="KW-1133">Transmembrane helix</keyword>
<dbReference type="RefSeq" id="WP_156961709.1">
    <property type="nucleotide sequence ID" value="NZ_CP007140.1"/>
</dbReference>
<dbReference type="GeneID" id="27135130"/>
<keyword evidence="1" id="KW-0472">Membrane</keyword>
<dbReference type="PATRIC" id="fig|1432656.3.peg.1088"/>
<proteinExistence type="predicted"/>
<feature type="transmembrane region" description="Helical" evidence="1">
    <location>
        <begin position="235"/>
        <end position="254"/>
    </location>
</feature>
<dbReference type="OrthoDB" id="374032at2157"/>
<feature type="transmembrane region" description="Helical" evidence="1">
    <location>
        <begin position="82"/>
        <end position="101"/>
    </location>
</feature>
<name>A0A0X1KN66_9EURY</name>
<dbReference type="STRING" id="1432656.X802_05605"/>
<accession>A0A0X1KN66</accession>
<feature type="transmembrane region" description="Helical" evidence="1">
    <location>
        <begin position="194"/>
        <end position="215"/>
    </location>
</feature>
<feature type="transmembrane region" description="Helical" evidence="1">
    <location>
        <begin position="130"/>
        <end position="150"/>
    </location>
</feature>
<gene>
    <name evidence="2" type="ORF">X802_05605</name>
</gene>
<evidence type="ECO:0000313" key="3">
    <source>
        <dbReference type="Proteomes" id="UP000062043"/>
    </source>
</evidence>
<feature type="transmembrane region" description="Helical" evidence="1">
    <location>
        <begin position="162"/>
        <end position="187"/>
    </location>
</feature>
<keyword evidence="1" id="KW-0812">Transmembrane</keyword>
<dbReference type="KEGG" id="tgy:X802_05605"/>
<reference evidence="2 3" key="1">
    <citation type="submission" date="2014-01" db="EMBL/GenBank/DDBJ databases">
        <title>Genome sequencing of Thermococcus guaymasensis.</title>
        <authorList>
            <person name="Zhang X."/>
            <person name="Alvare G."/>
            <person name="Fristensky B."/>
            <person name="Chen L."/>
            <person name="Suen T."/>
            <person name="Chen Q."/>
            <person name="Ma K."/>
        </authorList>
    </citation>
    <scope>NUCLEOTIDE SEQUENCE [LARGE SCALE GENOMIC DNA]</scope>
    <source>
        <strain evidence="2 3">DSM 11113</strain>
    </source>
</reference>